<dbReference type="EMBL" id="UGQS01000002">
    <property type="protein sequence ID" value="STZ76350.1"/>
    <property type="molecule type" value="Genomic_DNA"/>
</dbReference>
<name>A0A378UGU1_BERDE</name>
<dbReference type="RefSeq" id="WP_066076178.1">
    <property type="nucleotide sequence ID" value="NZ_CP181246.1"/>
</dbReference>
<gene>
    <name evidence="1" type="ORF">NCTC10295_01111</name>
</gene>
<evidence type="ECO:0000313" key="1">
    <source>
        <dbReference type="EMBL" id="STZ76350.1"/>
    </source>
</evidence>
<accession>A0A378UGU1</accession>
<keyword evidence="2" id="KW-1185">Reference proteome</keyword>
<protein>
    <submittedName>
        <fullName evidence="1">Uncharacterized protein</fullName>
    </submittedName>
</protein>
<organism evidence="1 2">
    <name type="scientific">Bergeriella denitrificans</name>
    <name type="common">Neisseria denitrificans</name>
    <dbReference type="NCBI Taxonomy" id="494"/>
    <lineage>
        <taxon>Bacteria</taxon>
        <taxon>Pseudomonadati</taxon>
        <taxon>Pseudomonadota</taxon>
        <taxon>Betaproteobacteria</taxon>
        <taxon>Neisseriales</taxon>
        <taxon>Neisseriaceae</taxon>
        <taxon>Bergeriella</taxon>
    </lineage>
</organism>
<dbReference type="AlphaFoldDB" id="A0A378UGU1"/>
<reference evidence="1 2" key="1">
    <citation type="submission" date="2018-06" db="EMBL/GenBank/DDBJ databases">
        <authorList>
            <consortium name="Pathogen Informatics"/>
            <person name="Doyle S."/>
        </authorList>
    </citation>
    <scope>NUCLEOTIDE SEQUENCE [LARGE SCALE GENOMIC DNA]</scope>
    <source>
        <strain evidence="1 2">NCTC10295</strain>
    </source>
</reference>
<dbReference type="Proteomes" id="UP000254651">
    <property type="component" value="Unassembled WGS sequence"/>
</dbReference>
<evidence type="ECO:0000313" key="2">
    <source>
        <dbReference type="Proteomes" id="UP000254651"/>
    </source>
</evidence>
<sequence length="200" mass="21410">MQTHHFTLYRGDSRALTIELRDGNGQPLNLSGVAVEMRVKPTYGDGFSPALSVNGHTVNVTFSSCHTEHARWSSAKYDLQLTSGGAVRTVLRGTITLLQDITPAAHAMHVCAEIQSGDAVGVEVREGVVKNLYQLAKESGFDGTVADFIASLKGKSAFELAVEQGFDGTLNEWLTALSAAPEEEAEDAPDFAAKFLALVD</sequence>
<proteinExistence type="predicted"/>